<feature type="domain" description="Phosphotyrosine protein phosphatase I" evidence="2">
    <location>
        <begin position="8"/>
        <end position="133"/>
    </location>
</feature>
<dbReference type="GO" id="GO:0046685">
    <property type="term" value="P:response to arsenic-containing substance"/>
    <property type="evidence" value="ECO:0007669"/>
    <property type="project" value="UniProtKB-KW"/>
</dbReference>
<evidence type="ECO:0000313" key="3">
    <source>
        <dbReference type="EMBL" id="MBC3888595.1"/>
    </source>
</evidence>
<dbReference type="Gene3D" id="3.40.50.2300">
    <property type="match status" value="1"/>
</dbReference>
<dbReference type="AlphaFoldDB" id="A0A923HWP7"/>
<dbReference type="InterPro" id="IPR036196">
    <property type="entry name" value="Ptyr_pPase_sf"/>
</dbReference>
<keyword evidence="1" id="KW-0059">Arsenical resistance</keyword>
<dbReference type="EMBL" id="WJBD01000010">
    <property type="protein sequence ID" value="MBC3888595.1"/>
    <property type="molecule type" value="Genomic_DNA"/>
</dbReference>
<evidence type="ECO:0000256" key="1">
    <source>
        <dbReference type="ARBA" id="ARBA00022849"/>
    </source>
</evidence>
<name>A0A923HWP7_9FIRM</name>
<accession>A0A923HWP7</accession>
<dbReference type="SMART" id="SM00226">
    <property type="entry name" value="LMWPc"/>
    <property type="match status" value="1"/>
</dbReference>
<comment type="caution">
    <text evidence="3">The sequence shown here is derived from an EMBL/GenBank/DDBJ whole genome shotgun (WGS) entry which is preliminary data.</text>
</comment>
<dbReference type="SUPFAM" id="SSF52788">
    <property type="entry name" value="Phosphotyrosine protein phosphatases I"/>
    <property type="match status" value="1"/>
</dbReference>
<dbReference type="Proteomes" id="UP000616595">
    <property type="component" value="Unassembled WGS sequence"/>
</dbReference>
<evidence type="ECO:0000259" key="2">
    <source>
        <dbReference type="SMART" id="SM00226"/>
    </source>
</evidence>
<gene>
    <name evidence="3" type="ORF">GH810_09770</name>
</gene>
<dbReference type="Pfam" id="PF01451">
    <property type="entry name" value="LMWPc"/>
    <property type="match status" value="1"/>
</dbReference>
<keyword evidence="4" id="KW-1185">Reference proteome</keyword>
<dbReference type="PANTHER" id="PTHR43428:SF1">
    <property type="entry name" value="ARSENATE REDUCTASE"/>
    <property type="match status" value="1"/>
</dbReference>
<evidence type="ECO:0000313" key="4">
    <source>
        <dbReference type="Proteomes" id="UP000616595"/>
    </source>
</evidence>
<organism evidence="3 4">
    <name type="scientific">Acetobacterium paludosum</name>
    <dbReference type="NCBI Taxonomy" id="52693"/>
    <lineage>
        <taxon>Bacteria</taxon>
        <taxon>Bacillati</taxon>
        <taxon>Bacillota</taxon>
        <taxon>Clostridia</taxon>
        <taxon>Eubacteriales</taxon>
        <taxon>Eubacteriaceae</taxon>
        <taxon>Acetobacterium</taxon>
    </lineage>
</organism>
<sequence length="144" mass="16278">MENKMDKTKVAFICMHHSCTSQIAEALGEKFGGDVFESYLAGTTKILSPNPDAVRLMKELYNINLEENEASRLLKDLPPVDIVVKMDCDNSYPNLPGEFMIDLRLEDPAGKSNDEFKHFIFGIEQFIKNLAVEIKKNHVSSILQ</sequence>
<dbReference type="InterPro" id="IPR023485">
    <property type="entry name" value="Ptyr_pPase"/>
</dbReference>
<dbReference type="PANTHER" id="PTHR43428">
    <property type="entry name" value="ARSENATE REDUCTASE"/>
    <property type="match status" value="1"/>
</dbReference>
<protein>
    <submittedName>
        <fullName evidence="3">Arsenate reductase ArsC</fullName>
    </submittedName>
</protein>
<reference evidence="3" key="2">
    <citation type="submission" date="2020-10" db="EMBL/GenBank/DDBJ databases">
        <title>Comparative genomics of the Acetobacterium genus.</title>
        <authorList>
            <person name="Marshall C."/>
            <person name="May H."/>
            <person name="Norman S."/>
        </authorList>
    </citation>
    <scope>NUCLEOTIDE SEQUENCE</scope>
    <source>
        <strain evidence="3">DER-2019</strain>
    </source>
</reference>
<proteinExistence type="predicted"/>
<reference evidence="3" key="1">
    <citation type="submission" date="2019-10" db="EMBL/GenBank/DDBJ databases">
        <authorList>
            <person name="Ross D.E."/>
            <person name="Gulliver D."/>
        </authorList>
    </citation>
    <scope>NUCLEOTIDE SEQUENCE</scope>
    <source>
        <strain evidence="3">DER-2019</strain>
    </source>
</reference>
<dbReference type="OrthoDB" id="9784339at2"/>